<proteinExistence type="predicted"/>
<sequence length="257" mass="26319">MVNVVGILTAVAALASVAGAAPVEANTNKSTCASGVYLIVARGTGEAVGEGKPGQVADLVAKRVPGSASVAVDYPATAIKRRSSSSSSVSSVFSRALYPFSVARGINDTKKKIQDYVAQCGNSSKIALVGFSQGGNVMTDLLAGGVLKPAPLDPRYYKNTLLIPEAIVIAVTVFGDPTFAPNQAYDYGTNANGSGGIFSRENNAGELAKLNVLADKIASYCDTDDLVCASGASSEVHSNEVAAHAQEAADFIVARAR</sequence>
<comment type="caution">
    <text evidence="4">The sequence shown here is derived from an EMBL/GenBank/DDBJ whole genome shotgun (WGS) entry which is preliminary data.</text>
</comment>
<keyword evidence="3" id="KW-0732">Signal</keyword>
<gene>
    <name evidence="4" type="primary">axe-2</name>
    <name evidence="4" type="ORF">BM221_008197</name>
</gene>
<dbReference type="PANTHER" id="PTHR33630:SF9">
    <property type="entry name" value="CUTINASE 4"/>
    <property type="match status" value="1"/>
</dbReference>
<dbReference type="InterPro" id="IPR029058">
    <property type="entry name" value="AB_hydrolase_fold"/>
</dbReference>
<dbReference type="Pfam" id="PF01083">
    <property type="entry name" value="Cutinase"/>
    <property type="match status" value="1"/>
</dbReference>
<organism evidence="4 5">
    <name type="scientific">Beauveria bassiana</name>
    <name type="common">White muscardine disease fungus</name>
    <name type="synonym">Tritirachium shiotae</name>
    <dbReference type="NCBI Taxonomy" id="176275"/>
    <lineage>
        <taxon>Eukaryota</taxon>
        <taxon>Fungi</taxon>
        <taxon>Dikarya</taxon>
        <taxon>Ascomycota</taxon>
        <taxon>Pezizomycotina</taxon>
        <taxon>Sordariomycetes</taxon>
        <taxon>Hypocreomycetidae</taxon>
        <taxon>Hypocreales</taxon>
        <taxon>Cordycipitaceae</taxon>
        <taxon>Beauveria</taxon>
    </lineage>
</organism>
<dbReference type="InterPro" id="IPR000675">
    <property type="entry name" value="Cutinase/axe"/>
</dbReference>
<dbReference type="SMART" id="SM01110">
    <property type="entry name" value="Cutinase"/>
    <property type="match status" value="1"/>
</dbReference>
<name>A0A2N6NFB8_BEABA</name>
<evidence type="ECO:0000256" key="2">
    <source>
        <dbReference type="ARBA" id="ARBA00023157"/>
    </source>
</evidence>
<dbReference type="AlphaFoldDB" id="A0A2N6NFB8"/>
<dbReference type="Gene3D" id="3.40.50.1820">
    <property type="entry name" value="alpha/beta hydrolase"/>
    <property type="match status" value="1"/>
</dbReference>
<keyword evidence="2" id="KW-1015">Disulfide bond</keyword>
<evidence type="ECO:0000256" key="1">
    <source>
        <dbReference type="ARBA" id="ARBA00022801"/>
    </source>
</evidence>
<dbReference type="Proteomes" id="UP000235728">
    <property type="component" value="Unassembled WGS sequence"/>
</dbReference>
<dbReference type="OMA" id="DPFCDSG"/>
<feature type="chain" id="PRO_5014982867" evidence="3">
    <location>
        <begin position="21"/>
        <end position="257"/>
    </location>
</feature>
<dbReference type="GO" id="GO:0052689">
    <property type="term" value="F:carboxylic ester hydrolase activity"/>
    <property type="evidence" value="ECO:0007669"/>
    <property type="project" value="UniProtKB-ARBA"/>
</dbReference>
<evidence type="ECO:0000313" key="4">
    <source>
        <dbReference type="EMBL" id="PMB65997.1"/>
    </source>
</evidence>
<dbReference type="PANTHER" id="PTHR33630">
    <property type="entry name" value="CUTINASE RV1984C-RELATED-RELATED"/>
    <property type="match status" value="1"/>
</dbReference>
<dbReference type="SUPFAM" id="SSF53474">
    <property type="entry name" value="alpha/beta-Hydrolases"/>
    <property type="match status" value="1"/>
</dbReference>
<protein>
    <submittedName>
        <fullName evidence="4">Acetylxylan esterase 2</fullName>
    </submittedName>
</protein>
<feature type="signal peptide" evidence="3">
    <location>
        <begin position="1"/>
        <end position="20"/>
    </location>
</feature>
<dbReference type="EMBL" id="MRVG01000009">
    <property type="protein sequence ID" value="PMB65997.1"/>
    <property type="molecule type" value="Genomic_DNA"/>
</dbReference>
<keyword evidence="1" id="KW-0378">Hydrolase</keyword>
<reference evidence="4 5" key="1">
    <citation type="journal article" date="2016" name="Appl. Microbiol. Biotechnol.">
        <title>Characterization of T-DNA insertion mutants with decreased virulence in the entomopathogenic fungus Beauveria bassiana JEF-007.</title>
        <authorList>
            <person name="Kim S."/>
            <person name="Lee S.J."/>
            <person name="Nai Y.S."/>
            <person name="Yu J.S."/>
            <person name="Lee M.R."/>
            <person name="Yang Y.T."/>
            <person name="Kim J.S."/>
        </authorList>
    </citation>
    <scope>NUCLEOTIDE SEQUENCE [LARGE SCALE GENOMIC DNA]</scope>
    <source>
        <strain evidence="4 5">JEF-007</strain>
    </source>
</reference>
<evidence type="ECO:0000313" key="5">
    <source>
        <dbReference type="Proteomes" id="UP000235728"/>
    </source>
</evidence>
<evidence type="ECO:0000256" key="3">
    <source>
        <dbReference type="SAM" id="SignalP"/>
    </source>
</evidence>
<accession>A0A2N6NFB8</accession>